<dbReference type="Pfam" id="PF17148">
    <property type="entry name" value="DUF5117"/>
    <property type="match status" value="1"/>
</dbReference>
<dbReference type="SUPFAM" id="SSF55486">
    <property type="entry name" value="Metalloproteases ('zincins'), catalytic domain"/>
    <property type="match status" value="1"/>
</dbReference>
<name>A0AAV9ISX2_CYACA</name>
<dbReference type="Pfam" id="PF16313">
    <property type="entry name" value="DUF4953"/>
    <property type="match status" value="2"/>
</dbReference>
<feature type="domain" description="EcxA zinc-binding" evidence="2">
    <location>
        <begin position="561"/>
        <end position="654"/>
    </location>
</feature>
<organism evidence="4 5">
    <name type="scientific">Cyanidium caldarium</name>
    <name type="common">Red alga</name>
    <dbReference type="NCBI Taxonomy" id="2771"/>
    <lineage>
        <taxon>Eukaryota</taxon>
        <taxon>Rhodophyta</taxon>
        <taxon>Bangiophyceae</taxon>
        <taxon>Cyanidiales</taxon>
        <taxon>Cyanidiaceae</taxon>
        <taxon>Cyanidium</taxon>
    </lineage>
</organism>
<dbReference type="InterPro" id="IPR032534">
    <property type="entry name" value="EcxA_zinc-bd"/>
</dbReference>
<dbReference type="EMBL" id="JANCYW010000004">
    <property type="protein sequence ID" value="KAK4535200.1"/>
    <property type="molecule type" value="Genomic_DNA"/>
</dbReference>
<feature type="domain" description="DUF5117" evidence="3">
    <location>
        <begin position="257"/>
        <end position="382"/>
    </location>
</feature>
<keyword evidence="5" id="KW-1185">Reference proteome</keyword>
<dbReference type="Gene3D" id="3.40.390.10">
    <property type="entry name" value="Collagenase (Catalytic Domain)"/>
    <property type="match status" value="1"/>
</dbReference>
<evidence type="ECO:0000256" key="1">
    <source>
        <dbReference type="SAM" id="Phobius"/>
    </source>
</evidence>
<dbReference type="InterPro" id="IPR033413">
    <property type="entry name" value="DUF5117"/>
</dbReference>
<keyword evidence="1" id="KW-0472">Membrane</keyword>
<dbReference type="GO" id="GO:0008237">
    <property type="term" value="F:metallopeptidase activity"/>
    <property type="evidence" value="ECO:0007669"/>
    <property type="project" value="InterPro"/>
</dbReference>
<feature type="domain" description="EcxA zinc-binding" evidence="2">
    <location>
        <begin position="705"/>
        <end position="932"/>
    </location>
</feature>
<accession>A0AAV9ISX2</accession>
<dbReference type="AlphaFoldDB" id="A0AAV9ISX2"/>
<dbReference type="PANTHER" id="PTHR38478">
    <property type="entry name" value="PEPTIDASE M1A AND M12B"/>
    <property type="match status" value="1"/>
</dbReference>
<sequence length="1042" mass="116060">MVRQGVSAEEAHVPLVGDNGGDGVEPDDYWGVASLPPHNTPRHSVWRRRYCGWTLLAVILLATLSIAAVVVVLARQWLQEGSHRPPADVVGDFPALFDPQRPQITAVPFYSEKQWQKHIADQYVHAKRRGFFGLYLGNSAHNDTANRVLLEVPVTELDRAFVIDALYTRGDGEALLLDMPANMLRQNWFALRVSEPRPARTLDVYRPQLDYRIGSNRSELALAFARGTWTGWSRTLQLKAVVAPQDATPRRRIPWLVVDVSDWVAEGMGVLGQSAAELRQWLQTPGRTAIGWDMRAVAVRTFPQNAQVRTQLMVRGVDVDSTVNPGSEYAAEIAFNLVRLPERPLPLRLADERIGYFTTSFTLLDHAERVRARVDLLNRRRLPVAYYVDETVPQRWREPIRRAVHNWQRAFQAAGWDAARHHGQPAIRAVLPGDADWPADYDLSDVRYNTISWAPSVRQTFALGPSNVDPRTGEVIHSNIVFTHGWIRAWLEAYERMAGVAPEGSARYPRPSGERQWPLRGRRRWATASFGHRQVVASRVDPLSAHLLHSVALSTDVGAVPDTFVEDALIDTTMHEVGHTLGLRHNFRGSANVPWDKLSDRAYVEAHGITSSVMDYCPVLVMADATRQVRYFQHVVGDYDVLAIRYGYADLAATAAIDAVDRRVTHRASAASSSSAVSSVALTDTDKAVLAQVDDLEAVLQHPQQQQWQSIAQTAVRDGLHFGTDEDDPTPTGPDALVSMWDMSSDPLQYHDNVRLLLERMAPHAQQLLQRYRLPWTDYGRFVDTSLRLAERTALYAAKYLGSVEVWRARPQEDGTASPRRPMRGADMRRALQLLARLISPAEPGALLGVGRPEWNRELIAERGTCSGVDTYCLGMEVVDVLRLLRESKQSILGELLRPQRLSRIRQAAGTADDPAPLPFTEYLSLLTEMLMGNASVWGAMVYPSMAAAALHDSQTLYVSALLDAVTNSTQSAAEPTAHALMVFELRRIHCQLQRALRALPPSTGRVSEAAAQWVALSSRIAKHYSPLDAPGPNHAATLPCP</sequence>
<dbReference type="PANTHER" id="PTHR38478:SF1">
    <property type="entry name" value="ZINC DEPENDENT METALLOPROTEASE DOMAIN LIPOPROTEIN"/>
    <property type="match status" value="1"/>
</dbReference>
<evidence type="ECO:0000313" key="4">
    <source>
        <dbReference type="EMBL" id="KAK4535200.1"/>
    </source>
</evidence>
<dbReference type="InterPro" id="IPR034032">
    <property type="entry name" value="Zn_MMP-like_bac"/>
</dbReference>
<protein>
    <recommendedName>
        <fullName evidence="6">EcxA zinc-binding domain-containing protein</fullName>
    </recommendedName>
</protein>
<dbReference type="InterPro" id="IPR024079">
    <property type="entry name" value="MetalloPept_cat_dom_sf"/>
</dbReference>
<keyword evidence="1" id="KW-0812">Transmembrane</keyword>
<evidence type="ECO:0000259" key="2">
    <source>
        <dbReference type="Pfam" id="PF16313"/>
    </source>
</evidence>
<gene>
    <name evidence="4" type="ORF">CDCA_CDCA04G1225</name>
</gene>
<evidence type="ECO:0000259" key="3">
    <source>
        <dbReference type="Pfam" id="PF17148"/>
    </source>
</evidence>
<feature type="transmembrane region" description="Helical" evidence="1">
    <location>
        <begin position="50"/>
        <end position="74"/>
    </location>
</feature>
<reference evidence="4 5" key="1">
    <citation type="submission" date="2022-07" db="EMBL/GenBank/DDBJ databases">
        <title>Genome-wide signatures of adaptation to extreme environments.</title>
        <authorList>
            <person name="Cho C.H."/>
            <person name="Yoon H.S."/>
        </authorList>
    </citation>
    <scope>NUCLEOTIDE SEQUENCE [LARGE SCALE GENOMIC DNA]</scope>
    <source>
        <strain evidence="4 5">DBV 063 E5</strain>
    </source>
</reference>
<keyword evidence="1" id="KW-1133">Transmembrane helix</keyword>
<comment type="caution">
    <text evidence="4">The sequence shown here is derived from an EMBL/GenBank/DDBJ whole genome shotgun (WGS) entry which is preliminary data.</text>
</comment>
<proteinExistence type="predicted"/>
<dbReference type="CDD" id="cd04276">
    <property type="entry name" value="ZnMc_MMP_like_2"/>
    <property type="match status" value="1"/>
</dbReference>
<evidence type="ECO:0000313" key="5">
    <source>
        <dbReference type="Proteomes" id="UP001301350"/>
    </source>
</evidence>
<evidence type="ECO:0008006" key="6">
    <source>
        <dbReference type="Google" id="ProtNLM"/>
    </source>
</evidence>
<dbReference type="Proteomes" id="UP001301350">
    <property type="component" value="Unassembled WGS sequence"/>
</dbReference>